<dbReference type="AlphaFoldDB" id="A0A6M0IHT2"/>
<evidence type="ECO:0000256" key="3">
    <source>
        <dbReference type="ARBA" id="ARBA00023125"/>
    </source>
</evidence>
<dbReference type="GO" id="GO:0003677">
    <property type="term" value="F:DNA binding"/>
    <property type="evidence" value="ECO:0007669"/>
    <property type="project" value="UniProtKB-KW"/>
</dbReference>
<dbReference type="InterPro" id="IPR001789">
    <property type="entry name" value="Sig_transdc_resp-reg_receiver"/>
</dbReference>
<evidence type="ECO:0000313" key="8">
    <source>
        <dbReference type="EMBL" id="NEU67412.1"/>
    </source>
</evidence>
<sequence length="215" mass="24031">MSPVGNQTRILLVDDHRLFNDGLKSLLNEQADLTVCGQVYQASDVIPTIHSIRPQLLLLDLNLQGINGIDLGKTVISTFPDIKILLLTMYNQPKLLEETQRAGLHGYLLKDSSTNDLLRGIRSVLAGYNHFDPLIAQPTAPPTDPFGDDFARRLTLTFREVEIIGLIREGFSNEQIADRIHLSIETVKTHRKNIHFKLGISKATDLVRFAVQNGL</sequence>
<keyword evidence="4" id="KW-0804">Transcription</keyword>
<keyword evidence="3" id="KW-0238">DNA-binding</keyword>
<dbReference type="PRINTS" id="PR00038">
    <property type="entry name" value="HTHLUXR"/>
</dbReference>
<dbReference type="SMART" id="SM00421">
    <property type="entry name" value="HTH_LUXR"/>
    <property type="match status" value="1"/>
</dbReference>
<dbReference type="InterPro" id="IPR016032">
    <property type="entry name" value="Sig_transdc_resp-reg_C-effctor"/>
</dbReference>
<dbReference type="PANTHER" id="PTHR44688:SF16">
    <property type="entry name" value="DNA-BINDING TRANSCRIPTIONAL ACTIVATOR DEVR_DOSR"/>
    <property type="match status" value="1"/>
</dbReference>
<dbReference type="InterPro" id="IPR058245">
    <property type="entry name" value="NreC/VraR/RcsB-like_REC"/>
</dbReference>
<evidence type="ECO:0000256" key="4">
    <source>
        <dbReference type="ARBA" id="ARBA00023163"/>
    </source>
</evidence>
<keyword evidence="1 5" id="KW-0597">Phosphoprotein</keyword>
<proteinExistence type="predicted"/>
<dbReference type="CDD" id="cd17535">
    <property type="entry name" value="REC_NarL-like"/>
    <property type="match status" value="1"/>
</dbReference>
<dbReference type="SMART" id="SM00448">
    <property type="entry name" value="REC"/>
    <property type="match status" value="1"/>
</dbReference>
<dbReference type="RefSeq" id="WP_164037346.1">
    <property type="nucleotide sequence ID" value="NZ_JAAGNZ010000001.1"/>
</dbReference>
<dbReference type="SUPFAM" id="SSF46894">
    <property type="entry name" value="C-terminal effector domain of the bipartite response regulators"/>
    <property type="match status" value="1"/>
</dbReference>
<dbReference type="PROSITE" id="PS50043">
    <property type="entry name" value="HTH_LUXR_2"/>
    <property type="match status" value="1"/>
</dbReference>
<name>A0A6M0IHT2_9BACT</name>
<dbReference type="Pfam" id="PF00196">
    <property type="entry name" value="GerE"/>
    <property type="match status" value="1"/>
</dbReference>
<dbReference type="PROSITE" id="PS00622">
    <property type="entry name" value="HTH_LUXR_1"/>
    <property type="match status" value="1"/>
</dbReference>
<dbReference type="Pfam" id="PF00072">
    <property type="entry name" value="Response_reg"/>
    <property type="match status" value="1"/>
</dbReference>
<organism evidence="8 9">
    <name type="scientific">Spirosoma agri</name>
    <dbReference type="NCBI Taxonomy" id="1987381"/>
    <lineage>
        <taxon>Bacteria</taxon>
        <taxon>Pseudomonadati</taxon>
        <taxon>Bacteroidota</taxon>
        <taxon>Cytophagia</taxon>
        <taxon>Cytophagales</taxon>
        <taxon>Cytophagaceae</taxon>
        <taxon>Spirosoma</taxon>
    </lineage>
</organism>
<evidence type="ECO:0000256" key="5">
    <source>
        <dbReference type="PROSITE-ProRule" id="PRU00169"/>
    </source>
</evidence>
<feature type="modified residue" description="4-aspartylphosphate" evidence="5">
    <location>
        <position position="60"/>
    </location>
</feature>
<dbReference type="EMBL" id="JAAGNZ010000001">
    <property type="protein sequence ID" value="NEU67412.1"/>
    <property type="molecule type" value="Genomic_DNA"/>
</dbReference>
<protein>
    <submittedName>
        <fullName evidence="8">Response regulator transcription factor</fullName>
    </submittedName>
</protein>
<dbReference type="PANTHER" id="PTHR44688">
    <property type="entry name" value="DNA-BINDING TRANSCRIPTIONAL ACTIVATOR DEVR_DOSR"/>
    <property type="match status" value="1"/>
</dbReference>
<comment type="caution">
    <text evidence="8">The sequence shown here is derived from an EMBL/GenBank/DDBJ whole genome shotgun (WGS) entry which is preliminary data.</text>
</comment>
<evidence type="ECO:0000256" key="1">
    <source>
        <dbReference type="ARBA" id="ARBA00022553"/>
    </source>
</evidence>
<reference evidence="8 9" key="1">
    <citation type="submission" date="2020-02" db="EMBL/GenBank/DDBJ databases">
        <title>Draft genome sequence of two Spirosoma agri KCTC 52727 and Spirosoma terrae KCTC 52035.</title>
        <authorList>
            <person name="Rojas J."/>
            <person name="Ambika Manirajan B."/>
            <person name="Ratering S."/>
            <person name="Suarez C."/>
            <person name="Schnell S."/>
        </authorList>
    </citation>
    <scope>NUCLEOTIDE SEQUENCE [LARGE SCALE GENOMIC DNA]</scope>
    <source>
        <strain evidence="8 9">KCTC 52727</strain>
    </source>
</reference>
<dbReference type="PROSITE" id="PS50110">
    <property type="entry name" value="RESPONSE_REGULATORY"/>
    <property type="match status" value="1"/>
</dbReference>
<dbReference type="InterPro" id="IPR000792">
    <property type="entry name" value="Tscrpt_reg_LuxR_C"/>
</dbReference>
<dbReference type="InterPro" id="IPR011006">
    <property type="entry name" value="CheY-like_superfamily"/>
</dbReference>
<gene>
    <name evidence="8" type="ORF">GK091_11000</name>
</gene>
<dbReference type="CDD" id="cd06170">
    <property type="entry name" value="LuxR_C_like"/>
    <property type="match status" value="1"/>
</dbReference>
<evidence type="ECO:0000259" key="7">
    <source>
        <dbReference type="PROSITE" id="PS50110"/>
    </source>
</evidence>
<keyword evidence="9" id="KW-1185">Reference proteome</keyword>
<dbReference type="Proteomes" id="UP000477386">
    <property type="component" value="Unassembled WGS sequence"/>
</dbReference>
<evidence type="ECO:0000259" key="6">
    <source>
        <dbReference type="PROSITE" id="PS50043"/>
    </source>
</evidence>
<dbReference type="Gene3D" id="3.40.50.2300">
    <property type="match status" value="1"/>
</dbReference>
<feature type="domain" description="HTH luxR-type" evidence="6">
    <location>
        <begin position="149"/>
        <end position="214"/>
    </location>
</feature>
<evidence type="ECO:0000256" key="2">
    <source>
        <dbReference type="ARBA" id="ARBA00023015"/>
    </source>
</evidence>
<keyword evidence="2" id="KW-0805">Transcription regulation</keyword>
<feature type="domain" description="Response regulatory" evidence="7">
    <location>
        <begin position="9"/>
        <end position="125"/>
    </location>
</feature>
<dbReference type="GO" id="GO:0006355">
    <property type="term" value="P:regulation of DNA-templated transcription"/>
    <property type="evidence" value="ECO:0007669"/>
    <property type="project" value="InterPro"/>
</dbReference>
<accession>A0A6M0IHT2</accession>
<dbReference type="GO" id="GO:0000160">
    <property type="term" value="P:phosphorelay signal transduction system"/>
    <property type="evidence" value="ECO:0007669"/>
    <property type="project" value="InterPro"/>
</dbReference>
<evidence type="ECO:0000313" key="9">
    <source>
        <dbReference type="Proteomes" id="UP000477386"/>
    </source>
</evidence>
<dbReference type="SUPFAM" id="SSF52172">
    <property type="entry name" value="CheY-like"/>
    <property type="match status" value="1"/>
</dbReference>